<organism evidence="1 2">
    <name type="scientific">Hirsutella rhossiliensis</name>
    <dbReference type="NCBI Taxonomy" id="111463"/>
    <lineage>
        <taxon>Eukaryota</taxon>
        <taxon>Fungi</taxon>
        <taxon>Dikarya</taxon>
        <taxon>Ascomycota</taxon>
        <taxon>Pezizomycotina</taxon>
        <taxon>Sordariomycetes</taxon>
        <taxon>Hypocreomycetidae</taxon>
        <taxon>Hypocreales</taxon>
        <taxon>Ophiocordycipitaceae</taxon>
        <taxon>Hirsutella</taxon>
    </lineage>
</organism>
<dbReference type="RefSeq" id="XP_044722342.1">
    <property type="nucleotide sequence ID" value="XM_044861316.1"/>
</dbReference>
<sequence length="110" mass="12156">MQKPASAPWHVALPASDLAKLMRGLIPREMEDKWFCYADGPDADGNLLFRLCRSWTGAEIYVLHLRAPSEAGDAEVTQITWEDRGDGEAAAKQMAAELCRALMDCKFAVS</sequence>
<reference evidence="1" key="1">
    <citation type="submission" date="2021-09" db="EMBL/GenBank/DDBJ databases">
        <title>A high-quality genome of the endoparasitic fungus Hirsutella rhossiliensis with a comparison of Hirsutella genomes reveals transposable elements contributing to genome size variation.</title>
        <authorList>
            <person name="Lin R."/>
            <person name="Jiao Y."/>
            <person name="Sun X."/>
            <person name="Ling J."/>
            <person name="Xie B."/>
            <person name="Cheng X."/>
        </authorList>
    </citation>
    <scope>NUCLEOTIDE SEQUENCE</scope>
    <source>
        <strain evidence="1">HR02</strain>
    </source>
</reference>
<dbReference type="AlphaFoldDB" id="A0A9P8N2U4"/>
<dbReference type="GeneID" id="68351974"/>
<accession>A0A9P8N2U4</accession>
<comment type="caution">
    <text evidence="1">The sequence shown here is derived from an EMBL/GenBank/DDBJ whole genome shotgun (WGS) entry which is preliminary data.</text>
</comment>
<dbReference type="OrthoDB" id="4521980at2759"/>
<keyword evidence="2" id="KW-1185">Reference proteome</keyword>
<gene>
    <name evidence="1" type="ORF">HRG_02845</name>
</gene>
<dbReference type="Proteomes" id="UP000824596">
    <property type="component" value="Unassembled WGS sequence"/>
</dbReference>
<protein>
    <submittedName>
        <fullName evidence="1">Uncharacterized protein</fullName>
    </submittedName>
</protein>
<proteinExistence type="predicted"/>
<dbReference type="EMBL" id="JAIZPD010000003">
    <property type="protein sequence ID" value="KAH0964829.1"/>
    <property type="molecule type" value="Genomic_DNA"/>
</dbReference>
<name>A0A9P8N2U4_9HYPO</name>
<evidence type="ECO:0000313" key="2">
    <source>
        <dbReference type="Proteomes" id="UP000824596"/>
    </source>
</evidence>
<evidence type="ECO:0000313" key="1">
    <source>
        <dbReference type="EMBL" id="KAH0964829.1"/>
    </source>
</evidence>